<dbReference type="GO" id="GO:0004842">
    <property type="term" value="F:ubiquitin-protein transferase activity"/>
    <property type="evidence" value="ECO:0007669"/>
    <property type="project" value="TreeGrafter"/>
</dbReference>
<dbReference type="AlphaFoldDB" id="A0A1B2AH04"/>
<gene>
    <name evidence="6" type="ORF">A6F68_02940</name>
</gene>
<keyword evidence="2 3" id="KW-0040">ANK repeat</keyword>
<dbReference type="KEGG" id="ado:A6F68_02940"/>
<evidence type="ECO:0000313" key="6">
    <source>
        <dbReference type="EMBL" id="ANY21420.1"/>
    </source>
</evidence>
<dbReference type="InterPro" id="IPR002110">
    <property type="entry name" value="Ankyrin_rpt"/>
</dbReference>
<dbReference type="PANTHER" id="PTHR24171:SF8">
    <property type="entry name" value="BRCA1-ASSOCIATED RING DOMAIN PROTEIN 1"/>
    <property type="match status" value="1"/>
</dbReference>
<dbReference type="Gene3D" id="1.25.40.20">
    <property type="entry name" value="Ankyrin repeat-containing domain"/>
    <property type="match status" value="1"/>
</dbReference>
<sequence>MRRGVIRKAGLALALALAVSGVAAPASAQFSDSYNFLKAVKERDGTEATKFLNEPGTTIVNTRDLTNGETALHYVVQRRDELWTKFLLERGANPNIADKNGVTPLTIAASLGFVEGVERLVKAGGRIDTTNAAGETPLIAAVHRRDMAIVRLLLKHGASADRTDNSGRSARDYATLMGPSAGVLSEIERAETERKAKGADKGTYGPGA</sequence>
<keyword evidence="1" id="KW-0677">Repeat</keyword>
<dbReference type="SMART" id="SM00248">
    <property type="entry name" value="ANK"/>
    <property type="match status" value="3"/>
</dbReference>
<feature type="compositionally biased region" description="Basic and acidic residues" evidence="4">
    <location>
        <begin position="186"/>
        <end position="200"/>
    </location>
</feature>
<evidence type="ECO:0000256" key="2">
    <source>
        <dbReference type="ARBA" id="ARBA00023043"/>
    </source>
</evidence>
<dbReference type="PROSITE" id="PS50297">
    <property type="entry name" value="ANK_REP_REGION"/>
    <property type="match status" value="3"/>
</dbReference>
<dbReference type="STRING" id="692370.A6F68_02940"/>
<evidence type="ECO:0000256" key="4">
    <source>
        <dbReference type="SAM" id="MobiDB-lite"/>
    </source>
</evidence>
<dbReference type="GO" id="GO:0085020">
    <property type="term" value="P:protein K6-linked ubiquitination"/>
    <property type="evidence" value="ECO:0007669"/>
    <property type="project" value="TreeGrafter"/>
</dbReference>
<protein>
    <submittedName>
        <fullName evidence="6">Ankyrin repeats (3 copies)</fullName>
    </submittedName>
</protein>
<evidence type="ECO:0000256" key="3">
    <source>
        <dbReference type="PROSITE-ProRule" id="PRU00023"/>
    </source>
</evidence>
<dbReference type="SUPFAM" id="SSF48403">
    <property type="entry name" value="Ankyrin repeat"/>
    <property type="match status" value="1"/>
</dbReference>
<accession>A0A1B2AH04</accession>
<dbReference type="Pfam" id="PF12796">
    <property type="entry name" value="Ank_2"/>
    <property type="match status" value="1"/>
</dbReference>
<dbReference type="OrthoDB" id="7390289at2"/>
<dbReference type="PROSITE" id="PS50088">
    <property type="entry name" value="ANK_REPEAT"/>
    <property type="match status" value="3"/>
</dbReference>
<dbReference type="Proteomes" id="UP000092932">
    <property type="component" value="Chromosome"/>
</dbReference>
<feature type="repeat" description="ANK" evidence="3">
    <location>
        <begin position="100"/>
        <end position="132"/>
    </location>
</feature>
<feature type="region of interest" description="Disordered" evidence="4">
    <location>
        <begin position="184"/>
        <end position="208"/>
    </location>
</feature>
<dbReference type="RefSeq" id="WP_067681697.1">
    <property type="nucleotide sequence ID" value="NZ_CP016591.1"/>
</dbReference>
<proteinExistence type="predicted"/>
<reference evidence="6 7" key="1">
    <citation type="submission" date="2016-07" db="EMBL/GenBank/DDBJ databases">
        <title>Complete genome sequence of Altererythrobacter dongtanensis KCTC 22672, a type strain with esterase isolated from tidal flat.</title>
        <authorList>
            <person name="Cheng H."/>
            <person name="Wu Y.-H."/>
            <person name="Zhou P."/>
            <person name="Huo Y.-Y."/>
            <person name="Wang C.-S."/>
            <person name="Xu X.-W."/>
        </authorList>
    </citation>
    <scope>NUCLEOTIDE SEQUENCE [LARGE SCALE GENOMIC DNA]</scope>
    <source>
        <strain evidence="6 7">KCTC 22672</strain>
    </source>
</reference>
<keyword evidence="5" id="KW-0732">Signal</keyword>
<dbReference type="PANTHER" id="PTHR24171">
    <property type="entry name" value="ANKYRIN REPEAT DOMAIN-CONTAINING PROTEIN 39-RELATED"/>
    <property type="match status" value="1"/>
</dbReference>
<dbReference type="EMBL" id="CP016591">
    <property type="protein sequence ID" value="ANY21420.1"/>
    <property type="molecule type" value="Genomic_DNA"/>
</dbReference>
<feature type="repeat" description="ANK" evidence="3">
    <location>
        <begin position="133"/>
        <end position="165"/>
    </location>
</feature>
<name>A0A1B2AH04_9SPHN</name>
<feature type="chain" id="PRO_5008534212" evidence="5">
    <location>
        <begin position="29"/>
        <end position="208"/>
    </location>
</feature>
<evidence type="ECO:0000256" key="1">
    <source>
        <dbReference type="ARBA" id="ARBA00022737"/>
    </source>
</evidence>
<dbReference type="InterPro" id="IPR036770">
    <property type="entry name" value="Ankyrin_rpt-contain_sf"/>
</dbReference>
<dbReference type="Pfam" id="PF00023">
    <property type="entry name" value="Ank"/>
    <property type="match status" value="1"/>
</dbReference>
<feature type="signal peptide" evidence="5">
    <location>
        <begin position="1"/>
        <end position="28"/>
    </location>
</feature>
<organism evidence="6 7">
    <name type="scientific">Tsuneonella dongtanensis</name>
    <dbReference type="NCBI Taxonomy" id="692370"/>
    <lineage>
        <taxon>Bacteria</taxon>
        <taxon>Pseudomonadati</taxon>
        <taxon>Pseudomonadota</taxon>
        <taxon>Alphaproteobacteria</taxon>
        <taxon>Sphingomonadales</taxon>
        <taxon>Erythrobacteraceae</taxon>
        <taxon>Tsuneonella</taxon>
    </lineage>
</organism>
<feature type="repeat" description="ANK" evidence="3">
    <location>
        <begin position="67"/>
        <end position="99"/>
    </location>
</feature>
<keyword evidence="7" id="KW-1185">Reference proteome</keyword>
<evidence type="ECO:0000256" key="5">
    <source>
        <dbReference type="SAM" id="SignalP"/>
    </source>
</evidence>
<evidence type="ECO:0000313" key="7">
    <source>
        <dbReference type="Proteomes" id="UP000092932"/>
    </source>
</evidence>